<accession>A0A1Y1CP24</accession>
<dbReference type="PROSITE" id="PS50846">
    <property type="entry name" value="HMA_2"/>
    <property type="match status" value="1"/>
</dbReference>
<evidence type="ECO:0000313" key="3">
    <source>
        <dbReference type="EMBL" id="BAX82167.1"/>
    </source>
</evidence>
<dbReference type="KEGG" id="mbas:ALGA_3875"/>
<dbReference type="RefSeq" id="WP_197705629.1">
    <property type="nucleotide sequence ID" value="NZ_AP018042.1"/>
</dbReference>
<reference evidence="3 4" key="1">
    <citation type="journal article" date="2018" name="Mar. Genomics">
        <title>Complete genome sequence of Marinifilaceae bacterium strain SPP2, isolated from the Antarctic marine sediment.</title>
        <authorList>
            <person name="Watanabe M."/>
            <person name="Kojima H."/>
            <person name="Fukui M."/>
        </authorList>
    </citation>
    <scope>NUCLEOTIDE SEQUENCE [LARGE SCALE GENOMIC DNA]</scope>
    <source>
        <strain evidence="3 4">SPP2</strain>
    </source>
</reference>
<reference evidence="4" key="2">
    <citation type="journal article" date="2020" name="Antonie Van Leeuwenhoek">
        <title>Labilibaculum antarcticum sp. nov., a novel facultative anaerobic, psychrotorelant bacterium isolated from marine sediment of Antarctica.</title>
        <authorList>
            <person name="Watanabe M."/>
            <person name="Kojima H."/>
            <person name="Fukui M."/>
        </authorList>
    </citation>
    <scope>NUCLEOTIDE SEQUENCE [LARGE SCALE GENOMIC DNA]</scope>
    <source>
        <strain evidence="4">SPP2</strain>
    </source>
</reference>
<dbReference type="Proteomes" id="UP000218267">
    <property type="component" value="Chromosome"/>
</dbReference>
<keyword evidence="4" id="KW-1185">Reference proteome</keyword>
<dbReference type="CDD" id="cd00371">
    <property type="entry name" value="HMA"/>
    <property type="match status" value="1"/>
</dbReference>
<dbReference type="InterPro" id="IPR006121">
    <property type="entry name" value="HMA_dom"/>
</dbReference>
<feature type="domain" description="HMA" evidence="2">
    <location>
        <begin position="34"/>
        <end position="100"/>
    </location>
</feature>
<dbReference type="EMBL" id="AP018042">
    <property type="protein sequence ID" value="BAX82167.1"/>
    <property type="molecule type" value="Genomic_DNA"/>
</dbReference>
<evidence type="ECO:0000313" key="4">
    <source>
        <dbReference type="Proteomes" id="UP000218267"/>
    </source>
</evidence>
<organism evidence="3 4">
    <name type="scientific">Labilibaculum antarcticum</name>
    <dbReference type="NCBI Taxonomy" id="1717717"/>
    <lineage>
        <taxon>Bacteria</taxon>
        <taxon>Pseudomonadati</taxon>
        <taxon>Bacteroidota</taxon>
        <taxon>Bacteroidia</taxon>
        <taxon>Marinilabiliales</taxon>
        <taxon>Marinifilaceae</taxon>
        <taxon>Labilibaculum</taxon>
    </lineage>
</organism>
<dbReference type="AlphaFoldDB" id="A0A1Y1CP24"/>
<feature type="signal peptide" evidence="1">
    <location>
        <begin position="1"/>
        <end position="26"/>
    </location>
</feature>
<evidence type="ECO:0000259" key="2">
    <source>
        <dbReference type="PROSITE" id="PS50846"/>
    </source>
</evidence>
<dbReference type="SUPFAM" id="SSF55008">
    <property type="entry name" value="HMA, heavy metal-associated domain"/>
    <property type="match status" value="1"/>
</dbReference>
<dbReference type="Pfam" id="PF00403">
    <property type="entry name" value="HMA"/>
    <property type="match status" value="1"/>
</dbReference>
<proteinExistence type="predicted"/>
<sequence>MKNLLQILKRTIVALSILLISSTVFAGNQEEKKVDTVIFKVEMDCTGCVSKIEKNIPFEKGVKDLKVDFKKQQVSITFKTKVNSKENLKKALEKLKFKVEELKG</sequence>
<evidence type="ECO:0000256" key="1">
    <source>
        <dbReference type="SAM" id="SignalP"/>
    </source>
</evidence>
<protein>
    <submittedName>
        <fullName evidence="3">Heavy metal transporter</fullName>
    </submittedName>
</protein>
<gene>
    <name evidence="3" type="ORF">ALGA_3875</name>
</gene>
<name>A0A1Y1CP24_9BACT</name>
<feature type="chain" id="PRO_5012756252" evidence="1">
    <location>
        <begin position="27"/>
        <end position="104"/>
    </location>
</feature>
<dbReference type="Gene3D" id="3.30.70.100">
    <property type="match status" value="1"/>
</dbReference>
<dbReference type="GO" id="GO:0046872">
    <property type="term" value="F:metal ion binding"/>
    <property type="evidence" value="ECO:0007669"/>
    <property type="project" value="InterPro"/>
</dbReference>
<dbReference type="InterPro" id="IPR036163">
    <property type="entry name" value="HMA_dom_sf"/>
</dbReference>
<keyword evidence="1" id="KW-0732">Signal</keyword>